<accession>A0A6J2KPF0</accession>
<dbReference type="Pfam" id="PF02221">
    <property type="entry name" value="E1_DerP2_DerF2"/>
    <property type="match status" value="1"/>
</dbReference>
<feature type="signal peptide" evidence="5">
    <location>
        <begin position="1"/>
        <end position="23"/>
    </location>
</feature>
<dbReference type="KEGG" id="bman:114252916"/>
<comment type="subcellular location">
    <subcellularLocation>
        <location evidence="1">Secreted</location>
    </subcellularLocation>
</comment>
<evidence type="ECO:0000256" key="4">
    <source>
        <dbReference type="ARBA" id="ARBA00023180"/>
    </source>
</evidence>
<gene>
    <name evidence="8" type="primary">LOC114252916</name>
</gene>
<evidence type="ECO:0000256" key="1">
    <source>
        <dbReference type="ARBA" id="ARBA00004613"/>
    </source>
</evidence>
<reference evidence="8" key="1">
    <citation type="submission" date="2025-08" db="UniProtKB">
        <authorList>
            <consortium name="RefSeq"/>
        </authorList>
    </citation>
    <scope>IDENTIFICATION</scope>
    <source>
        <tissue evidence="8">Silk gland</tissue>
    </source>
</reference>
<sequence>MTVLVRLYLVTFLCLWTIVVIQGTDVDKCSKGKGPLPASVELVGCEKPRCKLRRGQIATLNLKFNAPHAIRHMHTKASAKAYLALFFPVTYKLELGDMEKTCRFLTNTKCPIPSGQEVHFSLEILIEDDFPKNQQLTVEFIIEDQDNRPLICAELPIVIV</sequence>
<comment type="similarity">
    <text evidence="2">Belongs to the NPC2 family.</text>
</comment>
<keyword evidence="5" id="KW-0732">Signal</keyword>
<dbReference type="OrthoDB" id="6489092at2759"/>
<protein>
    <submittedName>
        <fullName evidence="8">Uncharacterized protein LOC114252916</fullName>
    </submittedName>
</protein>
<dbReference type="InterPro" id="IPR003172">
    <property type="entry name" value="ML_dom"/>
</dbReference>
<dbReference type="GO" id="GO:0005576">
    <property type="term" value="C:extracellular region"/>
    <property type="evidence" value="ECO:0007669"/>
    <property type="project" value="UniProtKB-SubCell"/>
</dbReference>
<evidence type="ECO:0000313" key="7">
    <source>
        <dbReference type="Proteomes" id="UP000504629"/>
    </source>
</evidence>
<keyword evidence="7" id="KW-1185">Reference proteome</keyword>
<evidence type="ECO:0000256" key="5">
    <source>
        <dbReference type="SAM" id="SignalP"/>
    </source>
</evidence>
<evidence type="ECO:0000259" key="6">
    <source>
        <dbReference type="Pfam" id="PF02221"/>
    </source>
</evidence>
<proteinExistence type="inferred from homology"/>
<dbReference type="GeneID" id="114252916"/>
<feature type="domain" description="MD-2-related lipid-recognition" evidence="6">
    <location>
        <begin position="24"/>
        <end position="157"/>
    </location>
</feature>
<organism evidence="7 8">
    <name type="scientific">Bombyx mandarina</name>
    <name type="common">Wild silk moth</name>
    <name type="synonym">Wild silkworm</name>
    <dbReference type="NCBI Taxonomy" id="7092"/>
    <lineage>
        <taxon>Eukaryota</taxon>
        <taxon>Metazoa</taxon>
        <taxon>Ecdysozoa</taxon>
        <taxon>Arthropoda</taxon>
        <taxon>Hexapoda</taxon>
        <taxon>Insecta</taxon>
        <taxon>Pterygota</taxon>
        <taxon>Neoptera</taxon>
        <taxon>Endopterygota</taxon>
        <taxon>Lepidoptera</taxon>
        <taxon>Glossata</taxon>
        <taxon>Ditrysia</taxon>
        <taxon>Bombycoidea</taxon>
        <taxon>Bombycidae</taxon>
        <taxon>Bombycinae</taxon>
        <taxon>Bombyx</taxon>
    </lineage>
</organism>
<dbReference type="AlphaFoldDB" id="A0A6J2KPF0"/>
<dbReference type="Proteomes" id="UP000504629">
    <property type="component" value="Unplaced"/>
</dbReference>
<dbReference type="InterPro" id="IPR014756">
    <property type="entry name" value="Ig_E-set"/>
</dbReference>
<dbReference type="FunFam" id="2.60.40.770:FF:000001">
    <property type="entry name" value="NPC intracellular cholesterol transporter 2"/>
    <property type="match status" value="1"/>
</dbReference>
<evidence type="ECO:0000313" key="8">
    <source>
        <dbReference type="RefSeq" id="XP_028043408.1"/>
    </source>
</evidence>
<dbReference type="Gene3D" id="2.60.40.770">
    <property type="match status" value="1"/>
</dbReference>
<dbReference type="SUPFAM" id="SSF81296">
    <property type="entry name" value="E set domains"/>
    <property type="match status" value="1"/>
</dbReference>
<keyword evidence="3" id="KW-0964">Secreted</keyword>
<keyword evidence="4" id="KW-0325">Glycoprotein</keyword>
<evidence type="ECO:0000256" key="2">
    <source>
        <dbReference type="ARBA" id="ARBA00006370"/>
    </source>
</evidence>
<evidence type="ECO:0000256" key="3">
    <source>
        <dbReference type="ARBA" id="ARBA00022525"/>
    </source>
</evidence>
<feature type="chain" id="PRO_5026662544" evidence="5">
    <location>
        <begin position="24"/>
        <end position="160"/>
    </location>
</feature>
<dbReference type="RefSeq" id="XP_028043408.1">
    <property type="nucleotide sequence ID" value="XM_028187607.1"/>
</dbReference>
<name>A0A6J2KPF0_BOMMA</name>